<feature type="transmembrane region" description="Helical" evidence="1">
    <location>
        <begin position="56"/>
        <end position="72"/>
    </location>
</feature>
<evidence type="ECO:0000256" key="1">
    <source>
        <dbReference type="SAM" id="Phobius"/>
    </source>
</evidence>
<sequence length="111" mass="12270">MEKVVPEGRDVRGISDLTYRIITPYLSNPLLHRGLQVVLIVLGAVCLVATGVRLSPLPLLPLPLFAVAYYALRRARAAGHNDRALLVWFALLLSATLLGFWLLSVVSHWLT</sequence>
<name>A0ABX1JGK1_9PSEU</name>
<evidence type="ECO:0000313" key="3">
    <source>
        <dbReference type="Proteomes" id="UP000715441"/>
    </source>
</evidence>
<gene>
    <name evidence="2" type="ORF">HFP15_39360</name>
</gene>
<dbReference type="Proteomes" id="UP000715441">
    <property type="component" value="Unassembled WGS sequence"/>
</dbReference>
<feature type="transmembrane region" description="Helical" evidence="1">
    <location>
        <begin position="84"/>
        <end position="110"/>
    </location>
</feature>
<accession>A0ABX1JGK1</accession>
<keyword evidence="1" id="KW-0812">Transmembrane</keyword>
<keyword evidence="1" id="KW-0472">Membrane</keyword>
<feature type="transmembrane region" description="Helical" evidence="1">
    <location>
        <begin position="30"/>
        <end position="50"/>
    </location>
</feature>
<dbReference type="EMBL" id="JAAXLS010000070">
    <property type="protein sequence ID" value="NKQ58920.1"/>
    <property type="molecule type" value="Genomic_DNA"/>
</dbReference>
<evidence type="ECO:0000313" key="2">
    <source>
        <dbReference type="EMBL" id="NKQ58920.1"/>
    </source>
</evidence>
<organism evidence="2 3">
    <name type="scientific">Amycolatopsis acididurans</name>
    <dbReference type="NCBI Taxonomy" id="2724524"/>
    <lineage>
        <taxon>Bacteria</taxon>
        <taxon>Bacillati</taxon>
        <taxon>Actinomycetota</taxon>
        <taxon>Actinomycetes</taxon>
        <taxon>Pseudonocardiales</taxon>
        <taxon>Pseudonocardiaceae</taxon>
        <taxon>Amycolatopsis</taxon>
    </lineage>
</organism>
<keyword evidence="3" id="KW-1185">Reference proteome</keyword>
<keyword evidence="1" id="KW-1133">Transmembrane helix</keyword>
<protein>
    <submittedName>
        <fullName evidence="2">Uncharacterized protein</fullName>
    </submittedName>
</protein>
<reference evidence="2 3" key="1">
    <citation type="submission" date="2020-04" db="EMBL/GenBank/DDBJ databases">
        <title>Novel species.</title>
        <authorList>
            <person name="Teo W.F.A."/>
            <person name="Lipun K."/>
            <person name="Srisuk N."/>
            <person name="Duangmal K."/>
        </authorList>
    </citation>
    <scope>NUCLEOTIDE SEQUENCE [LARGE SCALE GENOMIC DNA]</scope>
    <source>
        <strain evidence="2 3">K13G38</strain>
    </source>
</reference>
<comment type="caution">
    <text evidence="2">The sequence shown here is derived from an EMBL/GenBank/DDBJ whole genome shotgun (WGS) entry which is preliminary data.</text>
</comment>
<proteinExistence type="predicted"/>